<dbReference type="AlphaFoldDB" id="A0AA38LND8"/>
<evidence type="ECO:0000313" key="2">
    <source>
        <dbReference type="Proteomes" id="UP000824469"/>
    </source>
</evidence>
<accession>A0AA38LND8</accession>
<evidence type="ECO:0000313" key="1">
    <source>
        <dbReference type="EMBL" id="KAH9329991.1"/>
    </source>
</evidence>
<protein>
    <submittedName>
        <fullName evidence="1">Uncharacterized protein</fullName>
    </submittedName>
</protein>
<name>A0AA38LND8_TAXCH</name>
<dbReference type="OMA" id="EWTISEC"/>
<dbReference type="Proteomes" id="UP000824469">
    <property type="component" value="Unassembled WGS sequence"/>
</dbReference>
<reference evidence="1 2" key="1">
    <citation type="journal article" date="2021" name="Nat. Plants">
        <title>The Taxus genome provides insights into paclitaxel biosynthesis.</title>
        <authorList>
            <person name="Xiong X."/>
            <person name="Gou J."/>
            <person name="Liao Q."/>
            <person name="Li Y."/>
            <person name="Zhou Q."/>
            <person name="Bi G."/>
            <person name="Li C."/>
            <person name="Du R."/>
            <person name="Wang X."/>
            <person name="Sun T."/>
            <person name="Guo L."/>
            <person name="Liang H."/>
            <person name="Lu P."/>
            <person name="Wu Y."/>
            <person name="Zhang Z."/>
            <person name="Ro D.K."/>
            <person name="Shang Y."/>
            <person name="Huang S."/>
            <person name="Yan J."/>
        </authorList>
    </citation>
    <scope>NUCLEOTIDE SEQUENCE [LARGE SCALE GENOMIC DNA]</scope>
    <source>
        <strain evidence="1">Ta-2019</strain>
    </source>
</reference>
<gene>
    <name evidence="1" type="ORF">KI387_002099</name>
</gene>
<feature type="non-terminal residue" evidence="1">
    <location>
        <position position="153"/>
    </location>
</feature>
<comment type="caution">
    <text evidence="1">The sequence shown here is derived from an EMBL/GenBank/DDBJ whole genome shotgun (WGS) entry which is preliminary data.</text>
</comment>
<sequence>EEGESDEEFGDARFVTSAREPDFDTINREMKEAAGNDIISTVPSITVDLRKLSSRCTIEDQCNLVLKLPKPILQTERLNSLTRKTLALLLEKLTSKEFIKSVASKMQSCQHCNQEWTISECNSYILGRAQNPDMYSSFLNHLVILAEEDEGLV</sequence>
<keyword evidence="2" id="KW-1185">Reference proteome</keyword>
<proteinExistence type="predicted"/>
<feature type="non-terminal residue" evidence="1">
    <location>
        <position position="1"/>
    </location>
</feature>
<dbReference type="EMBL" id="JAHRHJ020000001">
    <property type="protein sequence ID" value="KAH9329991.1"/>
    <property type="molecule type" value="Genomic_DNA"/>
</dbReference>
<organism evidence="1 2">
    <name type="scientific">Taxus chinensis</name>
    <name type="common">Chinese yew</name>
    <name type="synonym">Taxus wallichiana var. chinensis</name>
    <dbReference type="NCBI Taxonomy" id="29808"/>
    <lineage>
        <taxon>Eukaryota</taxon>
        <taxon>Viridiplantae</taxon>
        <taxon>Streptophyta</taxon>
        <taxon>Embryophyta</taxon>
        <taxon>Tracheophyta</taxon>
        <taxon>Spermatophyta</taxon>
        <taxon>Pinopsida</taxon>
        <taxon>Pinidae</taxon>
        <taxon>Conifers II</taxon>
        <taxon>Cupressales</taxon>
        <taxon>Taxaceae</taxon>
        <taxon>Taxus</taxon>
    </lineage>
</organism>